<evidence type="ECO:0000256" key="6">
    <source>
        <dbReference type="RuleBase" id="RU004185"/>
    </source>
</evidence>
<keyword evidence="5" id="KW-0627">Porphyrin biosynthesis</keyword>
<reference evidence="7 8" key="1">
    <citation type="submission" date="2022-07" db="EMBL/GenBank/DDBJ databases">
        <title>Genome-wide signatures of adaptation to extreme environments.</title>
        <authorList>
            <person name="Cho C.H."/>
            <person name="Yoon H.S."/>
        </authorList>
    </citation>
    <scope>NUCLEOTIDE SEQUENCE [LARGE SCALE GENOMIC DNA]</scope>
    <source>
        <strain evidence="7 8">108.79 E11</strain>
    </source>
</reference>
<gene>
    <name evidence="7" type="ORF">GAYE_SCF68G6933</name>
</gene>
<evidence type="ECO:0000256" key="1">
    <source>
        <dbReference type="ARBA" id="ARBA00004744"/>
    </source>
</evidence>
<dbReference type="InterPro" id="IPR033644">
    <property type="entry name" value="Ferrochelatase_C"/>
</dbReference>
<organism evidence="7 8">
    <name type="scientific">Galdieria yellowstonensis</name>
    <dbReference type="NCBI Taxonomy" id="3028027"/>
    <lineage>
        <taxon>Eukaryota</taxon>
        <taxon>Rhodophyta</taxon>
        <taxon>Bangiophyceae</taxon>
        <taxon>Galdieriales</taxon>
        <taxon>Galdieriaceae</taxon>
        <taxon>Galdieria</taxon>
    </lineage>
</organism>
<keyword evidence="8" id="KW-1185">Reference proteome</keyword>
<keyword evidence="3" id="KW-0350">Heme biosynthesis</keyword>
<dbReference type="Proteomes" id="UP001300502">
    <property type="component" value="Unassembled WGS sequence"/>
</dbReference>
<sequence length="454" mass="51834">MKMKNVFLFVGYSCKLLQCKDSFRVKVNFAKFRYLQGLVRPSWFLARNTFRCIDKYHRKTKWYMEQLVPFVTYTNPSNMTDVTQDGKLPQTVRPDSRELRHQGKTGILLINTGSPASLDVSDVREYLRRFLSDGRVVDLHPILRFLVLHLFILRTRPKESAAAYANIWDNERGSPLIYHCLDMAKCLQEKLGEELYDIRVAMQFSNPSIPEALLHFRQRGIDRIVLVPLFPQYASSSTGSCIEIAYREASKLYATPYLHVVPAFYDHDAYISSYAHMIRKYLGENLEKCDHLLISFHGVPEKHCRRTDETRVHCLAFEGCCDRITQANRNCYRAQAYETARLLAKKLGLSQANYTVAFQSRLAAAGVEWIKPYTDQVLVSLAQRGIKRLGVVVPSFIADCLETLEEIGIRGKETFLEAGGEAFFLVPCLNASPCWGEALVKILRDACPTTSLAS</sequence>
<accession>A0AAV9INZ9</accession>
<evidence type="ECO:0000313" key="7">
    <source>
        <dbReference type="EMBL" id="KAK4528984.1"/>
    </source>
</evidence>
<evidence type="ECO:0000256" key="4">
    <source>
        <dbReference type="ARBA" id="ARBA00023239"/>
    </source>
</evidence>
<comment type="similarity">
    <text evidence="6">Belongs to the ferrochelatase family.</text>
</comment>
<name>A0AAV9INZ9_9RHOD</name>
<keyword evidence="4" id="KW-0456">Lyase</keyword>
<dbReference type="AlphaFoldDB" id="A0AAV9INZ9"/>
<comment type="caution">
    <text evidence="7">The sequence shown here is derived from an EMBL/GenBank/DDBJ whole genome shotgun (WGS) entry which is preliminary data.</text>
</comment>
<proteinExistence type="inferred from homology"/>
<dbReference type="EMBL" id="JANCYU010000073">
    <property type="protein sequence ID" value="KAK4528984.1"/>
    <property type="molecule type" value="Genomic_DNA"/>
</dbReference>
<keyword evidence="2" id="KW-0408">Iron</keyword>
<dbReference type="GO" id="GO:0004325">
    <property type="term" value="F:ferrochelatase activity"/>
    <property type="evidence" value="ECO:0007669"/>
    <property type="project" value="InterPro"/>
</dbReference>
<evidence type="ECO:0000256" key="2">
    <source>
        <dbReference type="ARBA" id="ARBA00023004"/>
    </source>
</evidence>
<dbReference type="InterPro" id="IPR033659">
    <property type="entry name" value="Ferrochelatase_N"/>
</dbReference>
<dbReference type="PANTHER" id="PTHR11108">
    <property type="entry name" value="FERROCHELATASE"/>
    <property type="match status" value="1"/>
</dbReference>
<dbReference type="Gene3D" id="3.40.50.1400">
    <property type="match status" value="2"/>
</dbReference>
<dbReference type="CDD" id="cd00419">
    <property type="entry name" value="Ferrochelatase_C"/>
    <property type="match status" value="1"/>
</dbReference>
<evidence type="ECO:0000256" key="5">
    <source>
        <dbReference type="ARBA" id="ARBA00023244"/>
    </source>
</evidence>
<dbReference type="GO" id="GO:0006783">
    <property type="term" value="P:heme biosynthetic process"/>
    <property type="evidence" value="ECO:0007669"/>
    <property type="project" value="UniProtKB-KW"/>
</dbReference>
<dbReference type="SUPFAM" id="SSF53800">
    <property type="entry name" value="Chelatase"/>
    <property type="match status" value="1"/>
</dbReference>
<dbReference type="HAMAP" id="MF_00323">
    <property type="entry name" value="Ferrochelatase"/>
    <property type="match status" value="1"/>
</dbReference>
<evidence type="ECO:0000256" key="3">
    <source>
        <dbReference type="ARBA" id="ARBA00023133"/>
    </source>
</evidence>
<dbReference type="InterPro" id="IPR001015">
    <property type="entry name" value="Ferrochelatase"/>
</dbReference>
<evidence type="ECO:0000313" key="8">
    <source>
        <dbReference type="Proteomes" id="UP001300502"/>
    </source>
</evidence>
<comment type="pathway">
    <text evidence="1">Porphyrin-containing compound metabolism; protoheme biosynthesis.</text>
</comment>
<dbReference type="Pfam" id="PF00762">
    <property type="entry name" value="Ferrochelatase"/>
    <property type="match status" value="1"/>
</dbReference>
<protein>
    <recommendedName>
        <fullName evidence="9">Ferrochelatase</fullName>
    </recommendedName>
</protein>
<evidence type="ECO:0008006" key="9">
    <source>
        <dbReference type="Google" id="ProtNLM"/>
    </source>
</evidence>
<dbReference type="PANTHER" id="PTHR11108:SF1">
    <property type="entry name" value="FERROCHELATASE, MITOCHONDRIAL"/>
    <property type="match status" value="1"/>
</dbReference>
<dbReference type="NCBIfam" id="TIGR00109">
    <property type="entry name" value="hemH"/>
    <property type="match status" value="1"/>
</dbReference>
<dbReference type="CDD" id="cd03411">
    <property type="entry name" value="Ferrochelatase_N"/>
    <property type="match status" value="1"/>
</dbReference>